<gene>
    <name evidence="1" type="ORF">XPG1_0331</name>
</gene>
<name>A0A068QZ78_9GAMM</name>
<organism evidence="1 2">
    <name type="scientific">Xenorhabdus poinarii G6</name>
    <dbReference type="NCBI Taxonomy" id="1354304"/>
    <lineage>
        <taxon>Bacteria</taxon>
        <taxon>Pseudomonadati</taxon>
        <taxon>Pseudomonadota</taxon>
        <taxon>Gammaproteobacteria</taxon>
        <taxon>Enterobacterales</taxon>
        <taxon>Morganellaceae</taxon>
        <taxon>Xenorhabdus</taxon>
    </lineage>
</organism>
<dbReference type="HOGENOM" id="CLU_3067753_0_0_6"/>
<evidence type="ECO:0000313" key="2">
    <source>
        <dbReference type="Proteomes" id="UP000032735"/>
    </source>
</evidence>
<dbReference type="EMBL" id="FO704551">
    <property type="protein sequence ID" value="CDG19986.1"/>
    <property type="molecule type" value="Genomic_DNA"/>
</dbReference>
<dbReference type="AlphaFoldDB" id="A0A068QZ78"/>
<dbReference type="Proteomes" id="UP000032735">
    <property type="component" value="Chromosome"/>
</dbReference>
<accession>A0A068QZ78</accession>
<proteinExistence type="predicted"/>
<keyword evidence="2" id="KW-1185">Reference proteome</keyword>
<protein>
    <submittedName>
        <fullName evidence="1">KilA-N domain family</fullName>
    </submittedName>
</protein>
<dbReference type="OrthoDB" id="5298460at2"/>
<dbReference type="RefSeq" id="WP_157879414.1">
    <property type="nucleotide sequence ID" value="NZ_FO704551.1"/>
</dbReference>
<evidence type="ECO:0000313" key="1">
    <source>
        <dbReference type="EMBL" id="CDG19986.1"/>
    </source>
</evidence>
<reference evidence="1 2" key="1">
    <citation type="submission" date="2013-07" db="EMBL/GenBank/DDBJ databases">
        <authorList>
            <person name="Genoscope - CEA"/>
        </authorList>
    </citation>
    <scope>NUCLEOTIDE SEQUENCE [LARGE SCALE GENOMIC DNA]</scope>
    <source>
        <strain evidence="1 2">G6</strain>
    </source>
</reference>
<sequence length="53" mass="5903">MKELSVFNTPVRVGDDGYISITDIWKAAKAAGMKVDNLRPVDFLRSSVTVVYQ</sequence>
<dbReference type="KEGG" id="xpo:XPG1_0331"/>